<name>A0A392VTE0_9FABA</name>
<feature type="region of interest" description="Disordered" evidence="1">
    <location>
        <begin position="1"/>
        <end position="34"/>
    </location>
</feature>
<evidence type="ECO:0000313" key="3">
    <source>
        <dbReference type="Proteomes" id="UP000265520"/>
    </source>
</evidence>
<accession>A0A392VTE0</accession>
<keyword evidence="3" id="KW-1185">Reference proteome</keyword>
<organism evidence="2 3">
    <name type="scientific">Trifolium medium</name>
    <dbReference type="NCBI Taxonomy" id="97028"/>
    <lineage>
        <taxon>Eukaryota</taxon>
        <taxon>Viridiplantae</taxon>
        <taxon>Streptophyta</taxon>
        <taxon>Embryophyta</taxon>
        <taxon>Tracheophyta</taxon>
        <taxon>Spermatophyta</taxon>
        <taxon>Magnoliopsida</taxon>
        <taxon>eudicotyledons</taxon>
        <taxon>Gunneridae</taxon>
        <taxon>Pentapetalae</taxon>
        <taxon>rosids</taxon>
        <taxon>fabids</taxon>
        <taxon>Fabales</taxon>
        <taxon>Fabaceae</taxon>
        <taxon>Papilionoideae</taxon>
        <taxon>50 kb inversion clade</taxon>
        <taxon>NPAAA clade</taxon>
        <taxon>Hologalegina</taxon>
        <taxon>IRL clade</taxon>
        <taxon>Trifolieae</taxon>
        <taxon>Trifolium</taxon>
    </lineage>
</organism>
<evidence type="ECO:0000256" key="1">
    <source>
        <dbReference type="SAM" id="MobiDB-lite"/>
    </source>
</evidence>
<reference evidence="2 3" key="1">
    <citation type="journal article" date="2018" name="Front. Plant Sci.">
        <title>Red Clover (Trifolium pratense) and Zigzag Clover (T. medium) - A Picture of Genomic Similarities and Differences.</title>
        <authorList>
            <person name="Dluhosova J."/>
            <person name="Istvanek J."/>
            <person name="Nedelnik J."/>
            <person name="Repkova J."/>
        </authorList>
    </citation>
    <scope>NUCLEOTIDE SEQUENCE [LARGE SCALE GENOMIC DNA]</scope>
    <source>
        <strain evidence="3">cv. 10/8</strain>
        <tissue evidence="2">Leaf</tissue>
    </source>
</reference>
<proteinExistence type="predicted"/>
<dbReference type="Proteomes" id="UP000265520">
    <property type="component" value="Unassembled WGS sequence"/>
</dbReference>
<comment type="caution">
    <text evidence="2">The sequence shown here is derived from an EMBL/GenBank/DDBJ whole genome shotgun (WGS) entry which is preliminary data.</text>
</comment>
<evidence type="ECO:0000313" key="2">
    <source>
        <dbReference type="EMBL" id="MCI89690.1"/>
    </source>
</evidence>
<sequence>MAQMAGMAAATHGSSQGLAQQSQNAGTDDQGYRPDLNNMYNLNLLLEYQDDDPILSMSIEDMSRML</sequence>
<protein>
    <submittedName>
        <fullName evidence="2">Uncharacterized protein</fullName>
    </submittedName>
</protein>
<dbReference type="EMBL" id="LXQA011225491">
    <property type="protein sequence ID" value="MCI89690.1"/>
    <property type="molecule type" value="Genomic_DNA"/>
</dbReference>
<feature type="compositionally biased region" description="Polar residues" evidence="1">
    <location>
        <begin position="12"/>
        <end position="27"/>
    </location>
</feature>
<feature type="non-terminal residue" evidence="2">
    <location>
        <position position="66"/>
    </location>
</feature>
<dbReference type="AlphaFoldDB" id="A0A392VTE0"/>